<feature type="transmembrane region" description="Helical" evidence="7">
    <location>
        <begin position="375"/>
        <end position="396"/>
    </location>
</feature>
<keyword evidence="4 7" id="KW-0812">Transmembrane</keyword>
<evidence type="ECO:0000256" key="2">
    <source>
        <dbReference type="ARBA" id="ARBA00005745"/>
    </source>
</evidence>
<reference evidence="10" key="1">
    <citation type="journal article" date="2019" name="Int. J. Syst. Evol. Microbiol.">
        <title>The Global Catalogue of Microorganisms (GCM) 10K type strain sequencing project: providing services to taxonomists for standard genome sequencing and annotation.</title>
        <authorList>
            <consortium name="The Broad Institute Genomics Platform"/>
            <consortium name="The Broad Institute Genome Sequencing Center for Infectious Disease"/>
            <person name="Wu L."/>
            <person name="Ma J."/>
        </authorList>
    </citation>
    <scope>NUCLEOTIDE SEQUENCE [LARGE SCALE GENOMIC DNA]</scope>
    <source>
        <strain evidence="10">LMG 29894</strain>
    </source>
</reference>
<gene>
    <name evidence="9" type="ORF">ACFOW7_20635</name>
</gene>
<comment type="subcellular location">
    <subcellularLocation>
        <location evidence="1">Cell membrane</location>
        <topology evidence="1">Multi-pass membrane protein</topology>
    </subcellularLocation>
</comment>
<dbReference type="RefSeq" id="WP_378168219.1">
    <property type="nucleotide sequence ID" value="NZ_JBHSBU010000002.1"/>
</dbReference>
<protein>
    <submittedName>
        <fullName evidence="9">Type II secretion system F family protein</fullName>
    </submittedName>
</protein>
<dbReference type="PRINTS" id="PR00812">
    <property type="entry name" value="BCTERIALGSPF"/>
</dbReference>
<feature type="transmembrane region" description="Helical" evidence="7">
    <location>
        <begin position="169"/>
        <end position="198"/>
    </location>
</feature>
<evidence type="ECO:0000256" key="1">
    <source>
        <dbReference type="ARBA" id="ARBA00004651"/>
    </source>
</evidence>
<dbReference type="Proteomes" id="UP001595791">
    <property type="component" value="Unassembled WGS sequence"/>
</dbReference>
<evidence type="ECO:0000256" key="5">
    <source>
        <dbReference type="ARBA" id="ARBA00022989"/>
    </source>
</evidence>
<feature type="domain" description="Type II secretion system protein GspF" evidence="8">
    <location>
        <begin position="70"/>
        <end position="192"/>
    </location>
</feature>
<keyword evidence="10" id="KW-1185">Reference proteome</keyword>
<feature type="domain" description="Type II secretion system protein GspF" evidence="8">
    <location>
        <begin position="272"/>
        <end position="394"/>
    </location>
</feature>
<sequence>MPSFAYRARDPGGAPIDGTIEAVDLDGAANQLRERGLTPIRLEPVKEGLGLKLSGLHFGPRVRPEDLMLFSRQMNTLMKSGVPILRALASLQESAANPAFGEVIGRLRQSLDSGREMSIAMRDSGEFTNFYISMVRVGEATGMLDQVFMRLFVHLEFEKRMKAQIKSALRYPSFVVIAMAVAISVINVMVIPVFAGIFKGFKTELPLMTRIMIGFSDFTVNYWPWLLGLIAAAVLAVRAWLGTEAGRLRWDRWKLSLPIVGPIVSQATLARFSRSFALTLRSGVPITQAMQVVAEVVDNAHVSLKVREMELGVERGESLLRNAVTAGIFTPVVLQMIAVGEETGRIDELLEEIADMYEQEVAYAVEGLSAKIEPILIVVLAAIVLALALGVFLPMWDLGKVALKRG</sequence>
<dbReference type="PANTHER" id="PTHR30012:SF4">
    <property type="entry name" value="MSHA BIOGENESIS PROTEIN MSHG"/>
    <property type="match status" value="1"/>
</dbReference>
<evidence type="ECO:0000259" key="8">
    <source>
        <dbReference type="Pfam" id="PF00482"/>
    </source>
</evidence>
<name>A0ABV8MTY1_9NEIS</name>
<keyword evidence="5 7" id="KW-1133">Transmembrane helix</keyword>
<proteinExistence type="inferred from homology"/>
<organism evidence="9 10">
    <name type="scientific">Chitinimonas lacunae</name>
    <dbReference type="NCBI Taxonomy" id="1963018"/>
    <lineage>
        <taxon>Bacteria</taxon>
        <taxon>Pseudomonadati</taxon>
        <taxon>Pseudomonadota</taxon>
        <taxon>Betaproteobacteria</taxon>
        <taxon>Neisseriales</taxon>
        <taxon>Chitinibacteraceae</taxon>
        <taxon>Chitinimonas</taxon>
    </lineage>
</organism>
<feature type="transmembrane region" description="Helical" evidence="7">
    <location>
        <begin position="222"/>
        <end position="241"/>
    </location>
</feature>
<dbReference type="InterPro" id="IPR003004">
    <property type="entry name" value="GspF/PilC"/>
</dbReference>
<evidence type="ECO:0000256" key="3">
    <source>
        <dbReference type="ARBA" id="ARBA00022475"/>
    </source>
</evidence>
<evidence type="ECO:0000256" key="4">
    <source>
        <dbReference type="ARBA" id="ARBA00022692"/>
    </source>
</evidence>
<dbReference type="Pfam" id="PF00482">
    <property type="entry name" value="T2SSF"/>
    <property type="match status" value="2"/>
</dbReference>
<evidence type="ECO:0000313" key="9">
    <source>
        <dbReference type="EMBL" id="MFC4161747.1"/>
    </source>
</evidence>
<evidence type="ECO:0000313" key="10">
    <source>
        <dbReference type="Proteomes" id="UP001595791"/>
    </source>
</evidence>
<evidence type="ECO:0000256" key="6">
    <source>
        <dbReference type="ARBA" id="ARBA00023136"/>
    </source>
</evidence>
<comment type="caution">
    <text evidence="9">The sequence shown here is derived from an EMBL/GenBank/DDBJ whole genome shotgun (WGS) entry which is preliminary data.</text>
</comment>
<keyword evidence="6 7" id="KW-0472">Membrane</keyword>
<keyword evidence="3" id="KW-1003">Cell membrane</keyword>
<dbReference type="Gene3D" id="1.20.81.30">
    <property type="entry name" value="Type II secretion system (T2SS), domain F"/>
    <property type="match status" value="2"/>
</dbReference>
<evidence type="ECO:0000256" key="7">
    <source>
        <dbReference type="SAM" id="Phobius"/>
    </source>
</evidence>
<dbReference type="InterPro" id="IPR018076">
    <property type="entry name" value="T2SS_GspF_dom"/>
</dbReference>
<comment type="similarity">
    <text evidence="2">Belongs to the GSP F family.</text>
</comment>
<dbReference type="InterPro" id="IPR042094">
    <property type="entry name" value="T2SS_GspF_sf"/>
</dbReference>
<accession>A0ABV8MTY1</accession>
<dbReference type="PANTHER" id="PTHR30012">
    <property type="entry name" value="GENERAL SECRETION PATHWAY PROTEIN"/>
    <property type="match status" value="1"/>
</dbReference>
<dbReference type="EMBL" id="JBHSBU010000002">
    <property type="protein sequence ID" value="MFC4161747.1"/>
    <property type="molecule type" value="Genomic_DNA"/>
</dbReference>